<reference evidence="1" key="1">
    <citation type="submission" date="2021-03" db="EMBL/GenBank/DDBJ databases">
        <title>Legionella lytica PCM 2298.</title>
        <authorList>
            <person name="Koper P."/>
        </authorList>
    </citation>
    <scope>NUCLEOTIDE SEQUENCE</scope>
    <source>
        <strain evidence="1">PCM 2298</strain>
    </source>
</reference>
<dbReference type="Proteomes" id="UP001057474">
    <property type="component" value="Chromosome"/>
</dbReference>
<keyword evidence="2" id="KW-1185">Reference proteome</keyword>
<protein>
    <submittedName>
        <fullName evidence="1">Uncharacterized protein</fullName>
    </submittedName>
</protein>
<accession>A0ABY4Y909</accession>
<proteinExistence type="predicted"/>
<name>A0ABY4Y909_9GAMM</name>
<evidence type="ECO:0000313" key="2">
    <source>
        <dbReference type="Proteomes" id="UP001057474"/>
    </source>
</evidence>
<evidence type="ECO:0000313" key="1">
    <source>
        <dbReference type="EMBL" id="USQ13730.1"/>
    </source>
</evidence>
<organism evidence="1 2">
    <name type="scientific">Legionella lytica</name>
    <dbReference type="NCBI Taxonomy" id="96232"/>
    <lineage>
        <taxon>Bacteria</taxon>
        <taxon>Pseudomonadati</taxon>
        <taxon>Pseudomonadota</taxon>
        <taxon>Gammaproteobacteria</taxon>
        <taxon>Legionellales</taxon>
        <taxon>Legionellaceae</taxon>
        <taxon>Legionella</taxon>
    </lineage>
</organism>
<gene>
    <name evidence="1" type="ORF">J2N86_13805</name>
</gene>
<dbReference type="RefSeq" id="WP_252580052.1">
    <property type="nucleotide sequence ID" value="NZ_CP071527.1"/>
</dbReference>
<sequence length="100" mass="11342">MKTIISSLPHNGAKPYTHLEPIVELLLASGNELSDPLPSFPLQDKGFYMDRDGWKCDFKMPIDFKLVTSNFEIPPSIIISEKNNSIFCQKTWVEIRGSIT</sequence>
<dbReference type="EMBL" id="CP071527">
    <property type="protein sequence ID" value="USQ13730.1"/>
    <property type="molecule type" value="Genomic_DNA"/>
</dbReference>